<evidence type="ECO:0000313" key="2">
    <source>
        <dbReference type="Proteomes" id="UP000095751"/>
    </source>
</evidence>
<dbReference type="EMBL" id="KV784361">
    <property type="protein sequence ID" value="OEU13280.1"/>
    <property type="molecule type" value="Genomic_DNA"/>
</dbReference>
<protein>
    <submittedName>
        <fullName evidence="1">Uncharacterized protein</fullName>
    </submittedName>
</protein>
<keyword evidence="2" id="KW-1185">Reference proteome</keyword>
<dbReference type="InParanoid" id="A0A1E7F549"/>
<reference evidence="1 2" key="1">
    <citation type="submission" date="2016-09" db="EMBL/GenBank/DDBJ databases">
        <title>Extensive genetic diversity and differential bi-allelic expression allows diatom success in the polar Southern Ocean.</title>
        <authorList>
            <consortium name="DOE Joint Genome Institute"/>
            <person name="Mock T."/>
            <person name="Otillar R.P."/>
            <person name="Strauss J."/>
            <person name="Dupont C."/>
            <person name="Frickenhaus S."/>
            <person name="Maumus F."/>
            <person name="Mcmullan M."/>
            <person name="Sanges R."/>
            <person name="Schmutz J."/>
            <person name="Toseland A."/>
            <person name="Valas R."/>
            <person name="Veluchamy A."/>
            <person name="Ward B.J."/>
            <person name="Allen A."/>
            <person name="Barry K."/>
            <person name="Falciatore A."/>
            <person name="Ferrante M."/>
            <person name="Fortunato A.E."/>
            <person name="Gloeckner G."/>
            <person name="Gruber A."/>
            <person name="Hipkin R."/>
            <person name="Janech M."/>
            <person name="Kroth P."/>
            <person name="Leese F."/>
            <person name="Lindquist E."/>
            <person name="Lyon B.R."/>
            <person name="Martin J."/>
            <person name="Mayer C."/>
            <person name="Parker M."/>
            <person name="Quesneville H."/>
            <person name="Raymond J."/>
            <person name="Uhlig C."/>
            <person name="Valentin K.U."/>
            <person name="Worden A.Z."/>
            <person name="Armbrust E.V."/>
            <person name="Bowler C."/>
            <person name="Green B."/>
            <person name="Moulton V."/>
            <person name="Van Oosterhout C."/>
            <person name="Grigoriev I."/>
        </authorList>
    </citation>
    <scope>NUCLEOTIDE SEQUENCE [LARGE SCALE GENOMIC DNA]</scope>
    <source>
        <strain evidence="1 2">CCMP1102</strain>
    </source>
</reference>
<dbReference type="AlphaFoldDB" id="A0A1E7F549"/>
<sequence>MDLEQEEQKRNDFAITTMADILLHKSSKDEAGPHLEDDILRLAILSSIGGSRASEGGSSSTEPYAAMPIVRALCAYAGGIGKALLIIAGSNNKMLSGDEWVLPPAAIYMAECAIRGASRCILHSLNLASSSSSSSVMRGKNTSLSILIPVLLSSAFVLENGVVRFAEAIGGPMASNETDKRKLLQTVSPELLSLFNIINDSTRMIIECATANERLRKLDLMESLDMDCQKWLKSKKILSR</sequence>
<proteinExistence type="predicted"/>
<dbReference type="Proteomes" id="UP000095751">
    <property type="component" value="Unassembled WGS sequence"/>
</dbReference>
<accession>A0A1E7F549</accession>
<dbReference type="KEGG" id="fcy:FRACYDRAFT_269751"/>
<name>A0A1E7F549_9STRA</name>
<organism evidence="1 2">
    <name type="scientific">Fragilariopsis cylindrus CCMP1102</name>
    <dbReference type="NCBI Taxonomy" id="635003"/>
    <lineage>
        <taxon>Eukaryota</taxon>
        <taxon>Sar</taxon>
        <taxon>Stramenopiles</taxon>
        <taxon>Ochrophyta</taxon>
        <taxon>Bacillariophyta</taxon>
        <taxon>Bacillariophyceae</taxon>
        <taxon>Bacillariophycidae</taxon>
        <taxon>Bacillariales</taxon>
        <taxon>Bacillariaceae</taxon>
        <taxon>Fragilariopsis</taxon>
    </lineage>
</organism>
<evidence type="ECO:0000313" key="1">
    <source>
        <dbReference type="EMBL" id="OEU13280.1"/>
    </source>
</evidence>
<gene>
    <name evidence="1" type="ORF">FRACYDRAFT_269751</name>
</gene>
<dbReference type="OrthoDB" id="52678at2759"/>